<comment type="caution">
    <text evidence="3">The sequence shown here is derived from an EMBL/GenBank/DDBJ whole genome shotgun (WGS) entry which is preliminary data.</text>
</comment>
<keyword evidence="3" id="KW-0808">Transferase</keyword>
<evidence type="ECO:0000313" key="3">
    <source>
        <dbReference type="EMBL" id="KAF5657925.1"/>
    </source>
</evidence>
<dbReference type="Pfam" id="PF20233">
    <property type="entry name" value="DUF6590"/>
    <property type="match status" value="1"/>
</dbReference>
<proteinExistence type="predicted"/>
<dbReference type="GO" id="GO:0016301">
    <property type="term" value="F:kinase activity"/>
    <property type="evidence" value="ECO:0007669"/>
    <property type="project" value="UniProtKB-KW"/>
</dbReference>
<accession>A0A8H5SQF7</accession>
<protein>
    <submittedName>
        <fullName evidence="3">Meiosis-specific serine threonine kinase mek1</fullName>
    </submittedName>
</protein>
<feature type="non-terminal residue" evidence="3">
    <location>
        <position position="634"/>
    </location>
</feature>
<sequence length="634" mass="71911">MLSDISEESDDDTSNEYFPSTELSMRVASITDILNNLYRLSYKIRNSSLRPSSTGASLILAVGNETEIDLFDTLHEFDSRHLIELFRAIRQGKSEGAECSDVLLERFTTSHVLRRKQFRYWERHARKLGIQLLSVRQIPGREMHLASEVQEDVRLPQMKRLELPPPVAEQSHLSETNASPYDLARDDRTERETILSLASTALDAEGNGIKVPRPPKDALNGDSFTCPYCWVVCPPKQGRGEAWKSDVFRDLRPYVCTYEACSSTNDLYQSRKAWVDHEEAVHRPSWRCRDHPDAWYASSASFQSHLLLEHDRGPSDEQLQDFTNVSELGLVDERDTCPICLEEKPFHKGLTNHLASHLERIALFSLPTTTSAEDKNADESDFSKFFNIDSEDSPTLEQFIEDDEDPMDTQWNTSQHPPQSEYYTIFASLKPHIIATKPTLDGRRKFAFELASTEAGRCLSMTRKLFECNSRVHMTAKDDGDSLTEILHHTQRFLDTTSIKLNKVHGYTLEQQEKQIALATEALGGLGTVHDILEGILQVLEGACRRGIEQTPDVTHETTEVPEYDETLDPCYRTAQSHMFQPGEVFKTLWPEPGPGVPYAAEGVTHHDAYGPAVYVSFRRFIVVANDRGHCTCV</sequence>
<organism evidence="3 4">
    <name type="scientific">Fusarium circinatum</name>
    <name type="common">Pitch canker fungus</name>
    <name type="synonym">Gibberella circinata</name>
    <dbReference type="NCBI Taxonomy" id="48490"/>
    <lineage>
        <taxon>Eukaryota</taxon>
        <taxon>Fungi</taxon>
        <taxon>Dikarya</taxon>
        <taxon>Ascomycota</taxon>
        <taxon>Pezizomycotina</taxon>
        <taxon>Sordariomycetes</taxon>
        <taxon>Hypocreomycetidae</taxon>
        <taxon>Hypocreales</taxon>
        <taxon>Nectriaceae</taxon>
        <taxon>Fusarium</taxon>
        <taxon>Fusarium fujikuroi species complex</taxon>
    </lineage>
</organism>
<gene>
    <name evidence="3" type="ORF">FCIRC_13087</name>
</gene>
<feature type="domain" description="DUF6590" evidence="1">
    <location>
        <begin position="578"/>
        <end position="634"/>
    </location>
</feature>
<reference evidence="4" key="1">
    <citation type="journal article" date="2020" name="BMC Genomics">
        <title>Correction to: Identification and distribution of gene clusters required for synthesis of sphingolipid metabolism inhibitors in diverse species of the filamentous fungus Fusarium.</title>
        <authorList>
            <person name="Kim H.S."/>
            <person name="Lohmar J.M."/>
            <person name="Busman M."/>
            <person name="Brown D.W."/>
            <person name="Naumann T.A."/>
            <person name="Divon H.H."/>
            <person name="Lysoe E."/>
            <person name="Uhlig S."/>
            <person name="Proctor R.H."/>
        </authorList>
    </citation>
    <scope>NUCLEOTIDE SEQUENCE [LARGE SCALE GENOMIC DNA]</scope>
    <source>
        <strain evidence="4">NRRL 25331</strain>
    </source>
</reference>
<dbReference type="InterPro" id="IPR046497">
    <property type="entry name" value="DUF6590"/>
</dbReference>
<feature type="domain" description="Oxidoreductase acuF-like C2H2 type zinc-finger" evidence="2">
    <location>
        <begin position="221"/>
        <end position="251"/>
    </location>
</feature>
<name>A0A8H5SQF7_FUSCI</name>
<dbReference type="PANTHER" id="PTHR35391">
    <property type="entry name" value="C2H2-TYPE DOMAIN-CONTAINING PROTEIN-RELATED"/>
    <property type="match status" value="1"/>
</dbReference>
<dbReference type="EMBL" id="JAAQPE010000618">
    <property type="protein sequence ID" value="KAF5657925.1"/>
    <property type="molecule type" value="Genomic_DNA"/>
</dbReference>
<evidence type="ECO:0000259" key="1">
    <source>
        <dbReference type="Pfam" id="PF20233"/>
    </source>
</evidence>
<dbReference type="Pfam" id="PF26082">
    <property type="entry name" value="zf-C2H2_AcuF"/>
    <property type="match status" value="1"/>
</dbReference>
<keyword evidence="4" id="KW-1185">Reference proteome</keyword>
<evidence type="ECO:0000259" key="2">
    <source>
        <dbReference type="Pfam" id="PF26082"/>
    </source>
</evidence>
<keyword evidence="3" id="KW-0418">Kinase</keyword>
<reference evidence="3 4" key="2">
    <citation type="submission" date="2020-05" db="EMBL/GenBank/DDBJ databases">
        <title>Identification and distribution of gene clusters putatively required for synthesis of sphingolipid metabolism inhibitors in phylogenetically diverse species of the filamentous fungus Fusarium.</title>
        <authorList>
            <person name="Kim H.-S."/>
            <person name="Busman M."/>
            <person name="Brown D.W."/>
            <person name="Divon H."/>
            <person name="Uhlig S."/>
            <person name="Proctor R.H."/>
        </authorList>
    </citation>
    <scope>NUCLEOTIDE SEQUENCE [LARGE SCALE GENOMIC DNA]</scope>
    <source>
        <strain evidence="3 4">NRRL 25331</strain>
    </source>
</reference>
<dbReference type="Proteomes" id="UP000572754">
    <property type="component" value="Unassembled WGS sequence"/>
</dbReference>
<dbReference type="PANTHER" id="PTHR35391:SF7">
    <property type="entry name" value="C2H2-TYPE DOMAIN-CONTAINING PROTEIN"/>
    <property type="match status" value="1"/>
</dbReference>
<dbReference type="InterPro" id="IPR058925">
    <property type="entry name" value="zf-C2H2_AcuF"/>
</dbReference>
<dbReference type="AlphaFoldDB" id="A0A8H5SQF7"/>
<evidence type="ECO:0000313" key="4">
    <source>
        <dbReference type="Proteomes" id="UP000572754"/>
    </source>
</evidence>